<protein>
    <submittedName>
        <fullName evidence="2">Uncharacterized protein</fullName>
    </submittedName>
</protein>
<dbReference type="OrthoDB" id="5339711at2"/>
<reference evidence="2 4" key="2">
    <citation type="submission" date="2019-09" db="EMBL/GenBank/DDBJ databases">
        <title>Complete genome sequencing of four Arcobacter species reveals a diverse suite of mobile elements.</title>
        <authorList>
            <person name="Miller W.G."/>
            <person name="Yee E."/>
            <person name="Bono J.L."/>
        </authorList>
    </citation>
    <scope>NUCLEOTIDE SEQUENCE [LARGE SCALE GENOMIC DNA]</scope>
    <source>
        <strain evidence="2 4">CCUG 56899</strain>
    </source>
</reference>
<gene>
    <name evidence="1" type="ORF">AAX28_00452</name>
    <name evidence="2" type="ORF">APORC_0908</name>
</gene>
<organism evidence="2 4">
    <name type="scientific">Arcobacter porcinus</name>
    <dbReference type="NCBI Taxonomy" id="1935204"/>
    <lineage>
        <taxon>Bacteria</taxon>
        <taxon>Pseudomonadati</taxon>
        <taxon>Campylobacterota</taxon>
        <taxon>Epsilonproteobacteria</taxon>
        <taxon>Campylobacterales</taxon>
        <taxon>Arcobacteraceae</taxon>
        <taxon>Arcobacter</taxon>
    </lineage>
</organism>
<reference evidence="2 4" key="3">
    <citation type="submission" date="2019-09" db="EMBL/GenBank/DDBJ databases">
        <title>Taxonomic note: a critical rebuttal of the proposed division of the genus Arcobacter into six genera, emended descriptions of Arcobacter anaerophilus and the genus Arcobacter, and an assessment of genus-level boundaries for Epsilonproteobacteria using in silico genomic comparator tools.</title>
        <authorList>
            <person name="On S.L.W."/>
            <person name="Miller W.G."/>
            <person name="Biggs P."/>
            <person name="Cornelius A."/>
            <person name="Vandamme P."/>
        </authorList>
    </citation>
    <scope>NUCLEOTIDE SEQUENCE [LARGE SCALE GENOMIC DNA]</scope>
    <source>
        <strain evidence="2 4">CCUG 56899</strain>
    </source>
</reference>
<dbReference type="AlphaFoldDB" id="A0A1C0AZ40"/>
<evidence type="ECO:0000313" key="4">
    <source>
        <dbReference type="Proteomes" id="UP000322644"/>
    </source>
</evidence>
<dbReference type="EMBL" id="LDIR01000001">
    <property type="protein sequence ID" value="OCL92912.1"/>
    <property type="molecule type" value="Genomic_DNA"/>
</dbReference>
<dbReference type="Proteomes" id="UP000322644">
    <property type="component" value="Chromosome"/>
</dbReference>
<name>A0A1C0AZ40_9BACT</name>
<accession>A0A1C0AZ40</accession>
<evidence type="ECO:0000313" key="1">
    <source>
        <dbReference type="EMBL" id="OCL92912.1"/>
    </source>
</evidence>
<sequence>MKIIGDDLIPFEDFFVVNLIEDIAKTKSNSQIFFDFDEKLLKYSFEQSINFFVRVKSIKEAIYSNSLNAKYIVCEKELAKELQKIADNYMFDSKILALIESNEEFEEIARFEIDGVIYRETIKERI</sequence>
<dbReference type="KEGG" id="apoc:APORC_0908"/>
<reference evidence="1 3" key="1">
    <citation type="submission" date="2015-05" db="EMBL/GenBank/DDBJ databases">
        <authorList>
            <person name="Rovetto F."/>
            <person name="Cocolin L."/>
            <person name="Illeghems K."/>
            <person name="Van Nieuwerburgh F."/>
            <person name="Houf K."/>
        </authorList>
    </citation>
    <scope>NUCLEOTIDE SEQUENCE [LARGE SCALE GENOMIC DNA]</scope>
    <source>
        <strain evidence="1 3">117434</strain>
    </source>
</reference>
<evidence type="ECO:0000313" key="3">
    <source>
        <dbReference type="Proteomes" id="UP000093159"/>
    </source>
</evidence>
<evidence type="ECO:0000313" key="2">
    <source>
        <dbReference type="EMBL" id="QEP40510.1"/>
    </source>
</evidence>
<dbReference type="RefSeq" id="WP_066178485.1">
    <property type="nucleotide sequence ID" value="NZ_CP036246.2"/>
</dbReference>
<proteinExistence type="predicted"/>
<dbReference type="Proteomes" id="UP000093159">
    <property type="component" value="Unassembled WGS sequence"/>
</dbReference>
<keyword evidence="3" id="KW-1185">Reference proteome</keyword>
<dbReference type="EMBL" id="CP036246">
    <property type="protein sequence ID" value="QEP40510.1"/>
    <property type="molecule type" value="Genomic_DNA"/>
</dbReference>